<name>A0ABQ9FP47_TEGGR</name>
<dbReference type="PROSITE" id="PS50835">
    <property type="entry name" value="IG_LIKE"/>
    <property type="match status" value="1"/>
</dbReference>
<protein>
    <recommendedName>
        <fullName evidence="1">Ig-like domain-containing protein</fullName>
    </recommendedName>
</protein>
<dbReference type="InterPro" id="IPR013783">
    <property type="entry name" value="Ig-like_fold"/>
</dbReference>
<dbReference type="Gene3D" id="2.60.40.10">
    <property type="entry name" value="Immunoglobulins"/>
    <property type="match status" value="1"/>
</dbReference>
<dbReference type="InterPro" id="IPR050958">
    <property type="entry name" value="Cell_Adh-Cytoskel_Orgn"/>
</dbReference>
<dbReference type="InterPro" id="IPR036179">
    <property type="entry name" value="Ig-like_dom_sf"/>
</dbReference>
<evidence type="ECO:0000313" key="2">
    <source>
        <dbReference type="EMBL" id="KAJ8319053.1"/>
    </source>
</evidence>
<dbReference type="Pfam" id="PF07679">
    <property type="entry name" value="I-set"/>
    <property type="match status" value="1"/>
</dbReference>
<keyword evidence="3" id="KW-1185">Reference proteome</keyword>
<dbReference type="SMART" id="SM00408">
    <property type="entry name" value="IGc2"/>
    <property type="match status" value="1"/>
</dbReference>
<reference evidence="2 3" key="1">
    <citation type="submission" date="2022-12" db="EMBL/GenBank/DDBJ databases">
        <title>Chromosome-level genome of Tegillarca granosa.</title>
        <authorList>
            <person name="Kim J."/>
        </authorList>
    </citation>
    <scope>NUCLEOTIDE SEQUENCE [LARGE SCALE GENOMIC DNA]</scope>
    <source>
        <strain evidence="2">Teg-2019</strain>
        <tissue evidence="2">Adductor muscle</tissue>
    </source>
</reference>
<sequence length="152" mass="17013">MSNTIALIVLKAPKIKKIKGKKSVKEGRTIQLRCQIGPAKPQPKIYWEKDGVILKKGKGIQIKSGRKGSRLRVKKSKPTDSGNYVCVVKNAVSTDRMAINIRILPKNQVDSTLTPVTPSTSRFKKCPPEDDTYCLNNGECRIIVLLDYRMCK</sequence>
<dbReference type="PANTHER" id="PTHR45080:SF34">
    <property type="entry name" value="MYOSIN LIGHT CHAIN KINASE, SMOOTH MUSCLE-LIKE"/>
    <property type="match status" value="1"/>
</dbReference>
<evidence type="ECO:0000313" key="3">
    <source>
        <dbReference type="Proteomes" id="UP001217089"/>
    </source>
</evidence>
<evidence type="ECO:0000259" key="1">
    <source>
        <dbReference type="PROSITE" id="PS50835"/>
    </source>
</evidence>
<dbReference type="PANTHER" id="PTHR45080">
    <property type="entry name" value="CONTACTIN 5"/>
    <property type="match status" value="1"/>
</dbReference>
<dbReference type="InterPro" id="IPR013098">
    <property type="entry name" value="Ig_I-set"/>
</dbReference>
<gene>
    <name evidence="2" type="ORF">KUTeg_004144</name>
</gene>
<dbReference type="Proteomes" id="UP001217089">
    <property type="component" value="Unassembled WGS sequence"/>
</dbReference>
<dbReference type="InterPro" id="IPR007110">
    <property type="entry name" value="Ig-like_dom"/>
</dbReference>
<dbReference type="Gene3D" id="2.10.25.10">
    <property type="entry name" value="Laminin"/>
    <property type="match status" value="1"/>
</dbReference>
<dbReference type="SUPFAM" id="SSF48726">
    <property type="entry name" value="Immunoglobulin"/>
    <property type="match status" value="1"/>
</dbReference>
<dbReference type="SMART" id="SM00409">
    <property type="entry name" value="IG"/>
    <property type="match status" value="1"/>
</dbReference>
<proteinExistence type="predicted"/>
<feature type="domain" description="Ig-like" evidence="1">
    <location>
        <begin position="13"/>
        <end position="100"/>
    </location>
</feature>
<dbReference type="EMBL" id="JARBDR010000214">
    <property type="protein sequence ID" value="KAJ8319053.1"/>
    <property type="molecule type" value="Genomic_DNA"/>
</dbReference>
<dbReference type="InterPro" id="IPR003598">
    <property type="entry name" value="Ig_sub2"/>
</dbReference>
<dbReference type="InterPro" id="IPR003599">
    <property type="entry name" value="Ig_sub"/>
</dbReference>
<accession>A0ABQ9FP47</accession>
<organism evidence="2 3">
    <name type="scientific">Tegillarca granosa</name>
    <name type="common">Malaysian cockle</name>
    <name type="synonym">Anadara granosa</name>
    <dbReference type="NCBI Taxonomy" id="220873"/>
    <lineage>
        <taxon>Eukaryota</taxon>
        <taxon>Metazoa</taxon>
        <taxon>Spiralia</taxon>
        <taxon>Lophotrochozoa</taxon>
        <taxon>Mollusca</taxon>
        <taxon>Bivalvia</taxon>
        <taxon>Autobranchia</taxon>
        <taxon>Pteriomorphia</taxon>
        <taxon>Arcoida</taxon>
        <taxon>Arcoidea</taxon>
        <taxon>Arcidae</taxon>
        <taxon>Tegillarca</taxon>
    </lineage>
</organism>
<comment type="caution">
    <text evidence="2">The sequence shown here is derived from an EMBL/GenBank/DDBJ whole genome shotgun (WGS) entry which is preliminary data.</text>
</comment>